<keyword evidence="1" id="KW-0812">Transmembrane</keyword>
<gene>
    <name evidence="2" type="ORF">AE618_24775</name>
</gene>
<evidence type="ECO:0008006" key="4">
    <source>
        <dbReference type="Google" id="ProtNLM"/>
    </source>
</evidence>
<keyword evidence="1" id="KW-1133">Transmembrane helix</keyword>
<protein>
    <recommendedName>
        <fullName evidence="4">Peptidoglycan binding-like domain-containing protein</fullName>
    </recommendedName>
</protein>
<evidence type="ECO:0000313" key="2">
    <source>
        <dbReference type="EMBL" id="KPH75572.1"/>
    </source>
</evidence>
<keyword evidence="3" id="KW-1185">Reference proteome</keyword>
<dbReference type="InterPro" id="IPR036366">
    <property type="entry name" value="PGBDSf"/>
</dbReference>
<name>A0A0N1MYZ5_9HYPH</name>
<dbReference type="PATRIC" id="fig|1526658.3.peg.981"/>
<dbReference type="EMBL" id="LGSZ01000078">
    <property type="protein sequence ID" value="KPH75572.1"/>
    <property type="molecule type" value="Genomic_DNA"/>
</dbReference>
<proteinExistence type="predicted"/>
<feature type="transmembrane region" description="Helical" evidence="1">
    <location>
        <begin position="110"/>
        <end position="129"/>
    </location>
</feature>
<sequence length="153" mass="17160">MENIMVKVIKGRDSVHLGVSLGVGPGRANNIDDVTLVQYMLNLWLQHPETALVKSNAGDRGKPLATDGIIGPKTKAQILLFQEDQKYSGFSFICDGRMDRYDSDFASKRIYYSMYLLHISLMALHGVPVHEMRYFPGFPKRILAMARRASQAA</sequence>
<dbReference type="AlphaFoldDB" id="A0A0N1MYZ5"/>
<organism evidence="2 3">
    <name type="scientific">Bosea vaviloviae</name>
    <dbReference type="NCBI Taxonomy" id="1526658"/>
    <lineage>
        <taxon>Bacteria</taxon>
        <taxon>Pseudomonadati</taxon>
        <taxon>Pseudomonadota</taxon>
        <taxon>Alphaproteobacteria</taxon>
        <taxon>Hyphomicrobiales</taxon>
        <taxon>Boseaceae</taxon>
        <taxon>Bosea</taxon>
    </lineage>
</organism>
<comment type="caution">
    <text evidence="2">The sequence shown here is derived from an EMBL/GenBank/DDBJ whole genome shotgun (WGS) entry which is preliminary data.</text>
</comment>
<keyword evidence="1" id="KW-0472">Membrane</keyword>
<accession>A0A0N1MYZ5</accession>
<dbReference type="Gene3D" id="1.10.101.10">
    <property type="entry name" value="PGBD-like superfamily/PGBD"/>
    <property type="match status" value="1"/>
</dbReference>
<evidence type="ECO:0000313" key="3">
    <source>
        <dbReference type="Proteomes" id="UP000037822"/>
    </source>
</evidence>
<dbReference type="Proteomes" id="UP000037822">
    <property type="component" value="Unassembled WGS sequence"/>
</dbReference>
<evidence type="ECO:0000256" key="1">
    <source>
        <dbReference type="SAM" id="Phobius"/>
    </source>
</evidence>
<reference evidence="2 3" key="1">
    <citation type="submission" date="2015-07" db="EMBL/GenBank/DDBJ databases">
        <title>Whole genome sequencing of Bosea vaviloviae isolated from cave pool.</title>
        <authorList>
            <person name="Tan N.E.H."/>
            <person name="Lee Y.P."/>
            <person name="Gan H.M."/>
            <person name="Barton H."/>
            <person name="Savka M.A."/>
        </authorList>
    </citation>
    <scope>NUCLEOTIDE SEQUENCE [LARGE SCALE GENOMIC DNA]</scope>
    <source>
        <strain evidence="2 3">SD260</strain>
    </source>
</reference>